<evidence type="ECO:0000313" key="4">
    <source>
        <dbReference type="Proteomes" id="UP001520140"/>
    </source>
</evidence>
<dbReference type="SUPFAM" id="SSF55781">
    <property type="entry name" value="GAF domain-like"/>
    <property type="match status" value="1"/>
</dbReference>
<feature type="domain" description="GAF" evidence="2">
    <location>
        <begin position="107"/>
        <end position="244"/>
    </location>
</feature>
<dbReference type="Gene3D" id="3.30.450.40">
    <property type="match status" value="1"/>
</dbReference>
<gene>
    <name evidence="3" type="ORF">HQ605_16965</name>
</gene>
<name>A0ABS7NWU6_9NOCA</name>
<feature type="compositionally biased region" description="Low complexity" evidence="1">
    <location>
        <begin position="63"/>
        <end position="76"/>
    </location>
</feature>
<accession>A0ABS7NWU6</accession>
<dbReference type="RefSeq" id="WP_068102694.1">
    <property type="nucleotide sequence ID" value="NZ_JABUKE010000021.1"/>
</dbReference>
<proteinExistence type="predicted"/>
<dbReference type="Proteomes" id="UP001520140">
    <property type="component" value="Unassembled WGS sequence"/>
</dbReference>
<dbReference type="InterPro" id="IPR029016">
    <property type="entry name" value="GAF-like_dom_sf"/>
</dbReference>
<feature type="region of interest" description="Disordered" evidence="1">
    <location>
        <begin position="60"/>
        <end position="83"/>
    </location>
</feature>
<evidence type="ECO:0000256" key="1">
    <source>
        <dbReference type="SAM" id="MobiDB-lite"/>
    </source>
</evidence>
<dbReference type="PANTHER" id="PTHR43102:SF2">
    <property type="entry name" value="GAF DOMAIN-CONTAINING PROTEIN"/>
    <property type="match status" value="1"/>
</dbReference>
<protein>
    <submittedName>
        <fullName evidence="3">GAF domain-containing protein</fullName>
    </submittedName>
</protein>
<reference evidence="3 4" key="1">
    <citation type="submission" date="2020-06" db="EMBL/GenBank/DDBJ databases">
        <title>Taxonomy, biology and ecology of Rhodococcus bacteria occurring in California pistachio and other woody hosts as revealed by genome sequence analyses.</title>
        <authorList>
            <person name="Gai Y."/>
            <person name="Riely B."/>
        </authorList>
    </citation>
    <scope>NUCLEOTIDE SEQUENCE [LARGE SCALE GENOMIC DNA]</scope>
    <source>
        <strain evidence="3 4">BP-284</strain>
    </source>
</reference>
<keyword evidence="4" id="KW-1185">Reference proteome</keyword>
<dbReference type="PANTHER" id="PTHR43102">
    <property type="entry name" value="SLR1143 PROTEIN"/>
    <property type="match status" value="1"/>
</dbReference>
<dbReference type="SMART" id="SM00065">
    <property type="entry name" value="GAF"/>
    <property type="match status" value="1"/>
</dbReference>
<comment type="caution">
    <text evidence="3">The sequence shown here is derived from an EMBL/GenBank/DDBJ whole genome shotgun (WGS) entry which is preliminary data.</text>
</comment>
<evidence type="ECO:0000313" key="3">
    <source>
        <dbReference type="EMBL" id="MBY6322518.1"/>
    </source>
</evidence>
<evidence type="ECO:0000259" key="2">
    <source>
        <dbReference type="SMART" id="SM00065"/>
    </source>
</evidence>
<sequence>MTSGMAGFDDRLNEVLAQQADKSGESVDAYVRRAVVTRLVKELADDADSDLGRMLRAMRDAQDAAPTDGTDGTDAAGDTDDGIPFDSVIRDAARLQALRDTGLLDTPPDPKYDRLVAMAADALGVPIAAVSLVDDKRQFFKAAVGLGPNDDRITEMPVGRSVCRYAVESGQPLVVEDARSDEMFADHPGVLDDTWVSYLGIPLLDDSGHALGTLCVWDQQPRQWTTGHIQILKDLAWIVREQIFD</sequence>
<dbReference type="InterPro" id="IPR003018">
    <property type="entry name" value="GAF"/>
</dbReference>
<organism evidence="3 4">
    <name type="scientific">Rhodococcoides kroppenstedtii</name>
    <dbReference type="NCBI Taxonomy" id="293050"/>
    <lineage>
        <taxon>Bacteria</taxon>
        <taxon>Bacillati</taxon>
        <taxon>Actinomycetota</taxon>
        <taxon>Actinomycetes</taxon>
        <taxon>Mycobacteriales</taxon>
        <taxon>Nocardiaceae</taxon>
        <taxon>Rhodococcoides</taxon>
    </lineage>
</organism>
<dbReference type="EMBL" id="JABUKG010000021">
    <property type="protein sequence ID" value="MBY6322518.1"/>
    <property type="molecule type" value="Genomic_DNA"/>
</dbReference>
<dbReference type="Pfam" id="PF01590">
    <property type="entry name" value="GAF"/>
    <property type="match status" value="1"/>
</dbReference>